<dbReference type="EMBL" id="CP070369">
    <property type="protein sequence ID" value="QRZ14462.1"/>
    <property type="molecule type" value="Genomic_DNA"/>
</dbReference>
<dbReference type="Gene3D" id="3.40.50.720">
    <property type="entry name" value="NAD(P)-binding Rossmann-like Domain"/>
    <property type="match status" value="1"/>
</dbReference>
<keyword evidence="2" id="KW-0560">Oxidoreductase</keyword>
<dbReference type="InterPro" id="IPR036291">
    <property type="entry name" value="NAD(P)-bd_dom_sf"/>
</dbReference>
<dbReference type="PANTHER" id="PTHR43639">
    <property type="entry name" value="OXIDOREDUCTASE, SHORT-CHAIN DEHYDROGENASE/REDUCTASE FAMILY (AFU_ORTHOLOGUE AFUA_5G02870)"/>
    <property type="match status" value="1"/>
</dbReference>
<dbReference type="PANTHER" id="PTHR43639:SF1">
    <property type="entry name" value="SHORT-CHAIN DEHYDROGENASE_REDUCTASE FAMILY PROTEIN"/>
    <property type="match status" value="1"/>
</dbReference>
<dbReference type="InterPro" id="IPR002347">
    <property type="entry name" value="SDR_fam"/>
</dbReference>
<dbReference type="RefSeq" id="WP_205295440.1">
    <property type="nucleotide sequence ID" value="NZ_CP070369.1"/>
</dbReference>
<reference evidence="4 5" key="1">
    <citation type="submission" date="2021-02" db="EMBL/GenBank/DDBJ databases">
        <title>Paracoccus methylovroum sp.nov., a new methanol and methylamine utilizing methylotrophic denitrifer.</title>
        <authorList>
            <person name="Timsy T."/>
            <person name="Behrendt U."/>
            <person name="Ulrich A."/>
            <person name="Spanner T."/>
            <person name="Foesel B.U."/>
            <person name="Horn M.A."/>
            <person name="Kolb S."/>
        </authorList>
    </citation>
    <scope>NUCLEOTIDE SEQUENCE [LARGE SCALE GENOMIC DNA]</scope>
    <source>
        <strain evidence="4 5">H4-D09</strain>
        <plasmid evidence="4 5">p1</plasmid>
    </source>
</reference>
<name>A0ABX7JJR4_9RHOB</name>
<feature type="domain" description="Ketoreductase" evidence="3">
    <location>
        <begin position="9"/>
        <end position="199"/>
    </location>
</feature>
<geneLocation type="plasmid" evidence="4 5">
    <name>p1</name>
</geneLocation>
<sequence>MSDIAASARTVLVTGAGGGIGRGICEVLAEEARASGRPLRLALHGSRISPALESLAAGLSGPLVEAWAFAADLTDTDAAAALVGAVTGWAGRLDCLISNAGQSRPGKLDSLSDAEWQQTLDLNLRATWVLARAARAALGESRGNIVAVASMSGLSPHPGYGAYSTAKAGLVMLCRQLAQEWAGQGIRVNAVCPGMIRTPLTESVYQDGETLRQREALVPLGRIGTPRDIANAVAFLAGENAGYITGVALRVDGGISDGMLNLIPGRPDKPAAAT</sequence>
<evidence type="ECO:0000256" key="2">
    <source>
        <dbReference type="ARBA" id="ARBA00023002"/>
    </source>
</evidence>
<dbReference type="CDD" id="cd05233">
    <property type="entry name" value="SDR_c"/>
    <property type="match status" value="1"/>
</dbReference>
<dbReference type="PRINTS" id="PR00081">
    <property type="entry name" value="GDHRDH"/>
</dbReference>
<dbReference type="SMART" id="SM00822">
    <property type="entry name" value="PKS_KR"/>
    <property type="match status" value="1"/>
</dbReference>
<evidence type="ECO:0000259" key="3">
    <source>
        <dbReference type="SMART" id="SM00822"/>
    </source>
</evidence>
<accession>A0ABX7JJR4</accession>
<comment type="similarity">
    <text evidence="1">Belongs to the short-chain dehydrogenases/reductases (SDR) family.</text>
</comment>
<dbReference type="SUPFAM" id="SSF51735">
    <property type="entry name" value="NAD(P)-binding Rossmann-fold domains"/>
    <property type="match status" value="1"/>
</dbReference>
<dbReference type="PROSITE" id="PS00061">
    <property type="entry name" value="ADH_SHORT"/>
    <property type="match status" value="1"/>
</dbReference>
<dbReference type="InterPro" id="IPR057326">
    <property type="entry name" value="KR_dom"/>
</dbReference>
<gene>
    <name evidence="4" type="ORF">JWJ88_11245</name>
</gene>
<dbReference type="Proteomes" id="UP000663629">
    <property type="component" value="Plasmid p1"/>
</dbReference>
<dbReference type="InterPro" id="IPR020904">
    <property type="entry name" value="Sc_DH/Rdtase_CS"/>
</dbReference>
<evidence type="ECO:0000313" key="5">
    <source>
        <dbReference type="Proteomes" id="UP000663629"/>
    </source>
</evidence>
<keyword evidence="5" id="KW-1185">Reference proteome</keyword>
<proteinExistence type="inferred from homology"/>
<protein>
    <submittedName>
        <fullName evidence="4">SDR family oxidoreductase</fullName>
    </submittedName>
</protein>
<keyword evidence="4" id="KW-0614">Plasmid</keyword>
<evidence type="ECO:0000313" key="4">
    <source>
        <dbReference type="EMBL" id="QRZ14462.1"/>
    </source>
</evidence>
<evidence type="ECO:0000256" key="1">
    <source>
        <dbReference type="ARBA" id="ARBA00006484"/>
    </source>
</evidence>
<dbReference type="Pfam" id="PF13561">
    <property type="entry name" value="adh_short_C2"/>
    <property type="match status" value="1"/>
</dbReference>
<organism evidence="4 5">
    <name type="scientific">Paracoccus methylovorus</name>
    <dbReference type="NCBI Taxonomy" id="2812658"/>
    <lineage>
        <taxon>Bacteria</taxon>
        <taxon>Pseudomonadati</taxon>
        <taxon>Pseudomonadota</taxon>
        <taxon>Alphaproteobacteria</taxon>
        <taxon>Rhodobacterales</taxon>
        <taxon>Paracoccaceae</taxon>
        <taxon>Paracoccus</taxon>
    </lineage>
</organism>
<dbReference type="PRINTS" id="PR00080">
    <property type="entry name" value="SDRFAMILY"/>
</dbReference>